<keyword evidence="5" id="KW-0067">ATP-binding</keyword>
<proteinExistence type="predicted"/>
<evidence type="ECO:0000256" key="4">
    <source>
        <dbReference type="ARBA" id="ARBA00022777"/>
    </source>
</evidence>
<dbReference type="PROSITE" id="PS00108">
    <property type="entry name" value="PROTEIN_KINASE_ST"/>
    <property type="match status" value="1"/>
</dbReference>
<feature type="region of interest" description="Disordered" evidence="7">
    <location>
        <begin position="830"/>
        <end position="854"/>
    </location>
</feature>
<comment type="caution">
    <text evidence="9">The sequence shown here is derived from an EMBL/GenBank/DDBJ whole genome shotgun (WGS) entry which is preliminary data.</text>
</comment>
<dbReference type="EMBL" id="BQXS01010868">
    <property type="protein sequence ID" value="GKT34794.1"/>
    <property type="molecule type" value="Genomic_DNA"/>
</dbReference>
<dbReference type="SUPFAM" id="SSF56112">
    <property type="entry name" value="Protein kinase-like (PK-like)"/>
    <property type="match status" value="1"/>
</dbReference>
<evidence type="ECO:0000256" key="2">
    <source>
        <dbReference type="ARBA" id="ARBA00022679"/>
    </source>
</evidence>
<keyword evidence="10" id="KW-1185">Reference proteome</keyword>
<dbReference type="PANTHER" id="PTHR43671">
    <property type="entry name" value="SERINE/THREONINE-PROTEIN KINASE NEK"/>
    <property type="match status" value="1"/>
</dbReference>
<feature type="coiled-coil region" evidence="6">
    <location>
        <begin position="854"/>
        <end position="881"/>
    </location>
</feature>
<sequence length="1246" mass="138414">MGIWSAFLKQGCNPGLYPPGKEPKGKKPPKLIASHNVVRISPLGLNNAELNFVKGTGGIRLLGTLPLKFDTCSNVREIYMNVHNFSGPKQLIITFEHSDGISKTQLTYDFVRPTSEFEWHLLRVDRLENVISCRIESKGGSWNGIDARPSIFGIRIMCFTKKPSVLLKECQSDLKERESTIIELQAKISQMFEDQSDLVKDFQSELTRRDSTITELQTKISDLDSRLSAYQQSNEREYLVMARKYDSLQEEISIVSDRQAGATISVNSSVQALYDSTVKHRDFVLSCITKLADITDESKCTSASIIASISPSLWCDSEFGSSSSSSSPVTYILSFLRSLQYDSSFQSSHSEPSSSSSPSPLDILNGMHRSIHSMVNFIDESSSSHRDLSSITPIPSPHGIVSEILSPIPDNPCSKTLNDRVKSLKSLCNLVTSNMTSGNVPPIVRTGKQCISHLMLFLSHIVDVTVTDVDDSLSSQALLNTCDHVSDAITKCLRRFEKSEHDFNGCLSQYELIRKQSESCAERIGDLSMSTMHDDSWVLDAATEITQIFQKLKDEEIPAIPLEEKQDESSTDEVMAISSNFLTSVLVSNAIDSESPKPKAKAISSMLPEFSPFSSYKKTHSMIDNELDRLDESSLSLFHSKYSSSMDSLDESIDILASSLCSHILSSLEQQFETDSALTSLKARVSGHSHKTGSVMLADLNDGMKDQCKHEAETFSSLLNVLNVDSGYVHTCESFESAIVSVVNSLCSILDVCTKYMHIIVDYYRALLFCLLRMCELCGWRNSVGNIEGSEDEIEKIRSEMQELRKLMKGKQMKKGVLIHVIESQKEKLTHLQDRSKSSGTTSSKFGLDDEDSEDECEENVELLTKTLDNNEKKLERIAKNISTICSEMNKRYLRCIELQKHASALSSVGFSIPPCLDESLILSYPCVNEGGTDCDDQDEGDADRMGIRRSFGKDEGALPLIFSTGVALGMFSDIQEIRSSGGSDTMSKDRFLHEGNVFSARWQLNDTTRDVVLKFIDIPNDGTVGSSDISPTHYRTLLRSAFSARTGSDCPYIISLLSVFYDEHVLTPSKTGAYLVFPFYSNGDMNYWLKKAPRSISSVRLVLKSILHALVHLHRNGIVHCDLKPQNVLIDSDGHGVLCDFEAAVDSSNRMIGILSQTMRVGTPGFIAPELQKSMARHQHPHPSPASDIYSFGILLKDVFKTMSEYGPSPIEMPSEICAIIDSCLSEDPTDRPMATDLLANKWFM</sequence>
<organism evidence="9 10">
    <name type="scientific">Aduncisulcus paluster</name>
    <dbReference type="NCBI Taxonomy" id="2918883"/>
    <lineage>
        <taxon>Eukaryota</taxon>
        <taxon>Metamonada</taxon>
        <taxon>Carpediemonas-like organisms</taxon>
        <taxon>Aduncisulcus</taxon>
    </lineage>
</organism>
<gene>
    <name evidence="9" type="ORF">ADUPG1_008082</name>
</gene>
<keyword evidence="3" id="KW-0547">Nucleotide-binding</keyword>
<evidence type="ECO:0000256" key="7">
    <source>
        <dbReference type="SAM" id="MobiDB-lite"/>
    </source>
</evidence>
<evidence type="ECO:0000256" key="1">
    <source>
        <dbReference type="ARBA" id="ARBA00012513"/>
    </source>
</evidence>
<dbReference type="Gene3D" id="1.10.510.10">
    <property type="entry name" value="Transferase(Phosphotransferase) domain 1"/>
    <property type="match status" value="1"/>
</dbReference>
<dbReference type="PROSITE" id="PS50011">
    <property type="entry name" value="PROTEIN_KINASE_DOM"/>
    <property type="match status" value="1"/>
</dbReference>
<keyword evidence="4" id="KW-0418">Kinase</keyword>
<protein>
    <recommendedName>
        <fullName evidence="1">non-specific serine/threonine protein kinase</fullName>
        <ecNumber evidence="1">2.7.11.1</ecNumber>
    </recommendedName>
</protein>
<dbReference type="InterPro" id="IPR000719">
    <property type="entry name" value="Prot_kinase_dom"/>
</dbReference>
<dbReference type="InterPro" id="IPR011009">
    <property type="entry name" value="Kinase-like_dom_sf"/>
</dbReference>
<evidence type="ECO:0000256" key="3">
    <source>
        <dbReference type="ARBA" id="ARBA00022741"/>
    </source>
</evidence>
<evidence type="ECO:0000313" key="9">
    <source>
        <dbReference type="EMBL" id="GKT34794.1"/>
    </source>
</evidence>
<name>A0ABQ5KTP5_9EUKA</name>
<dbReference type="InterPro" id="IPR008271">
    <property type="entry name" value="Ser/Thr_kinase_AS"/>
</dbReference>
<evidence type="ECO:0000313" key="10">
    <source>
        <dbReference type="Proteomes" id="UP001057375"/>
    </source>
</evidence>
<feature type="coiled-coil region" evidence="6">
    <location>
        <begin position="787"/>
        <end position="814"/>
    </location>
</feature>
<dbReference type="Pfam" id="PF00069">
    <property type="entry name" value="Pkinase"/>
    <property type="match status" value="1"/>
</dbReference>
<reference evidence="9" key="1">
    <citation type="submission" date="2022-03" db="EMBL/GenBank/DDBJ databases">
        <title>Draft genome sequence of Aduncisulcus paluster, a free-living microaerophilic Fornicata.</title>
        <authorList>
            <person name="Yuyama I."/>
            <person name="Kume K."/>
            <person name="Tamura T."/>
            <person name="Inagaki Y."/>
            <person name="Hashimoto T."/>
        </authorList>
    </citation>
    <scope>NUCLEOTIDE SEQUENCE</scope>
    <source>
        <strain evidence="9">NY0171</strain>
    </source>
</reference>
<feature type="domain" description="Protein kinase" evidence="8">
    <location>
        <begin position="961"/>
        <end position="1245"/>
    </location>
</feature>
<dbReference type="SMART" id="SM00220">
    <property type="entry name" value="S_TKc"/>
    <property type="match status" value="1"/>
</dbReference>
<keyword evidence="2" id="KW-0808">Transferase</keyword>
<evidence type="ECO:0000256" key="6">
    <source>
        <dbReference type="SAM" id="Coils"/>
    </source>
</evidence>
<dbReference type="EC" id="2.7.11.1" evidence="1"/>
<keyword evidence="6" id="KW-0175">Coiled coil</keyword>
<accession>A0ABQ5KTP5</accession>
<evidence type="ECO:0000256" key="5">
    <source>
        <dbReference type="ARBA" id="ARBA00022840"/>
    </source>
</evidence>
<dbReference type="InterPro" id="IPR050660">
    <property type="entry name" value="NEK_Ser/Thr_kinase"/>
</dbReference>
<dbReference type="Proteomes" id="UP001057375">
    <property type="component" value="Unassembled WGS sequence"/>
</dbReference>
<dbReference type="PANTHER" id="PTHR43671:SF13">
    <property type="entry name" value="SERINE_THREONINE-PROTEIN KINASE NEK2"/>
    <property type="match status" value="1"/>
</dbReference>
<evidence type="ECO:0000259" key="8">
    <source>
        <dbReference type="PROSITE" id="PS50011"/>
    </source>
</evidence>